<dbReference type="InterPro" id="IPR000192">
    <property type="entry name" value="Aminotrans_V_dom"/>
</dbReference>
<dbReference type="OrthoDB" id="9804366at2"/>
<dbReference type="AlphaFoldDB" id="H1D226"/>
<evidence type="ECO:0000313" key="5">
    <source>
        <dbReference type="Proteomes" id="UP000003277"/>
    </source>
</evidence>
<dbReference type="InterPro" id="IPR015424">
    <property type="entry name" value="PyrdxlP-dep_Trfase"/>
</dbReference>
<evidence type="ECO:0000256" key="2">
    <source>
        <dbReference type="ARBA" id="ARBA00022898"/>
    </source>
</evidence>
<dbReference type="Pfam" id="PF00266">
    <property type="entry name" value="Aminotran_5"/>
    <property type="match status" value="1"/>
</dbReference>
<dbReference type="Proteomes" id="UP000003277">
    <property type="component" value="Unassembled WGS sequence"/>
</dbReference>
<accession>H1D226</accession>
<dbReference type="GO" id="GO:0003824">
    <property type="term" value="F:catalytic activity"/>
    <property type="evidence" value="ECO:0007669"/>
    <property type="project" value="UniProtKB-ARBA"/>
</dbReference>
<dbReference type="PANTHER" id="PTHR43586:SF8">
    <property type="entry name" value="CYSTEINE DESULFURASE 1, CHLOROPLASTIC"/>
    <property type="match status" value="1"/>
</dbReference>
<dbReference type="PANTHER" id="PTHR43586">
    <property type="entry name" value="CYSTEINE DESULFURASE"/>
    <property type="match status" value="1"/>
</dbReference>
<dbReference type="InterPro" id="IPR015421">
    <property type="entry name" value="PyrdxlP-dep_Trfase_major"/>
</dbReference>
<feature type="domain" description="Aminotransferase class V" evidence="3">
    <location>
        <begin position="19"/>
        <end position="387"/>
    </location>
</feature>
<evidence type="ECO:0000259" key="3">
    <source>
        <dbReference type="Pfam" id="PF00266"/>
    </source>
</evidence>
<evidence type="ECO:0000256" key="1">
    <source>
        <dbReference type="ARBA" id="ARBA00001933"/>
    </source>
</evidence>
<protein>
    <recommendedName>
        <fullName evidence="3">Aminotransferase class V domain-containing protein</fullName>
    </recommendedName>
</protein>
<keyword evidence="5" id="KW-1185">Reference proteome</keyword>
<dbReference type="PATRIC" id="fig|742743.3.peg.1690"/>
<dbReference type="SUPFAM" id="SSF53383">
    <property type="entry name" value="PLP-dependent transferases"/>
    <property type="match status" value="1"/>
</dbReference>
<sequence>MREYRADFAVYRNNPDLCYLDYAATTFMPDSVIDAWINFHQYYGISIGRGSNYLSAKANRIFEESSMKILDFFHATKKYQLIYTKNATESANLLASILVNMINPGDIIVTTEYEHHSNLLPWIKLASDKDAIVLKLPILPNGNIDYDFIERSLYDKIKIITVTMESNVNSYTPQIEKIKLLKKETNAILVFDMSQVVGHSKVDCDSIDADAYFMSAHKMYGPKNIGGLLIKNDICEELPPFMLGGGMVWSSLGGKPTWYKDFRKYMAGTFDVGLVFAWAKACEYMREIGMTQIASSDFNLKRYLKESVAHLHKFCLIPEGTEHGYSLSSFTLDGIHSHDVAALLSEEHIVIRTGHMCAQPTLQAFHQESICRVSWGIGTDVSDVDRFIDAISERVNNRK</sequence>
<dbReference type="Gene3D" id="3.40.640.10">
    <property type="entry name" value="Type I PLP-dependent aspartate aminotransferase-like (Major domain)"/>
    <property type="match status" value="1"/>
</dbReference>
<comment type="cofactor">
    <cofactor evidence="1">
        <name>pyridoxal 5'-phosphate</name>
        <dbReference type="ChEBI" id="CHEBI:597326"/>
    </cofactor>
</comment>
<comment type="caution">
    <text evidence="4">The sequence shown here is derived from an EMBL/GenBank/DDBJ whole genome shotgun (WGS) entry which is preliminary data.</text>
</comment>
<dbReference type="InterPro" id="IPR015422">
    <property type="entry name" value="PyrdxlP-dep_Trfase_small"/>
</dbReference>
<dbReference type="RefSeq" id="WP_008860158.1">
    <property type="nucleotide sequence ID" value="NZ_JH591188.1"/>
</dbReference>
<dbReference type="HOGENOM" id="CLU_003433_2_5_9"/>
<dbReference type="eggNOG" id="COG0520">
    <property type="taxonomic scope" value="Bacteria"/>
</dbReference>
<reference evidence="4 5" key="1">
    <citation type="submission" date="2011-11" db="EMBL/GenBank/DDBJ databases">
        <title>The Genome Sequence of Dialister succinatiphilus YIT 11850.</title>
        <authorList>
            <consortium name="The Broad Institute Genome Sequencing Platform"/>
            <person name="Earl A."/>
            <person name="Ward D."/>
            <person name="Feldgarden M."/>
            <person name="Gevers D."/>
            <person name="Morotomi M."/>
            <person name="Young S.K."/>
            <person name="Zeng Q."/>
            <person name="Gargeya S."/>
            <person name="Fitzgerald M."/>
            <person name="Haas B."/>
            <person name="Abouelleil A."/>
            <person name="Alvarado L."/>
            <person name="Arachchi H.M."/>
            <person name="Berlin A."/>
            <person name="Brown A."/>
            <person name="Chapman S.B."/>
            <person name="Dunbar C."/>
            <person name="Gearin G."/>
            <person name="Goldberg J."/>
            <person name="Griggs A."/>
            <person name="Gujja S."/>
            <person name="Heiman D."/>
            <person name="Howarth C."/>
            <person name="Lui A."/>
            <person name="MacDonald P.J.P."/>
            <person name="Montmayeur A."/>
            <person name="Murphy C."/>
            <person name="Neiman D."/>
            <person name="Pearson M."/>
            <person name="Priest M."/>
            <person name="Roberts A."/>
            <person name="Saif S."/>
            <person name="Shea T."/>
            <person name="Sisk P."/>
            <person name="Stolte C."/>
            <person name="Sykes S."/>
            <person name="Wortman J."/>
            <person name="Nusbaum C."/>
            <person name="Birren B."/>
        </authorList>
    </citation>
    <scope>NUCLEOTIDE SEQUENCE [LARGE SCALE GENOMIC DNA]</scope>
    <source>
        <strain evidence="4 5">YIT 11850</strain>
    </source>
</reference>
<dbReference type="STRING" id="742743.HMPREF9453_01664"/>
<dbReference type="Gene3D" id="3.90.1150.10">
    <property type="entry name" value="Aspartate Aminotransferase, domain 1"/>
    <property type="match status" value="1"/>
</dbReference>
<keyword evidence="2" id="KW-0663">Pyridoxal phosphate</keyword>
<proteinExistence type="predicted"/>
<gene>
    <name evidence="4" type="ORF">HMPREF9453_01664</name>
</gene>
<dbReference type="EMBL" id="ADLT01000053">
    <property type="protein sequence ID" value="EHO62374.1"/>
    <property type="molecule type" value="Genomic_DNA"/>
</dbReference>
<name>H1D226_9FIRM</name>
<organism evidence="4 5">
    <name type="scientific">Dialister succinatiphilus YIT 11850</name>
    <dbReference type="NCBI Taxonomy" id="742743"/>
    <lineage>
        <taxon>Bacteria</taxon>
        <taxon>Bacillati</taxon>
        <taxon>Bacillota</taxon>
        <taxon>Negativicutes</taxon>
        <taxon>Veillonellales</taxon>
        <taxon>Veillonellaceae</taxon>
        <taxon>Dialister</taxon>
    </lineage>
</organism>
<evidence type="ECO:0000313" key="4">
    <source>
        <dbReference type="EMBL" id="EHO62374.1"/>
    </source>
</evidence>